<evidence type="ECO:0000313" key="4">
    <source>
        <dbReference type="EMBL" id="KJH42865.1"/>
    </source>
</evidence>
<name>A0A0D8XE03_DICVI</name>
<dbReference type="PANTHER" id="PTHR16188">
    <property type="entry name" value="PROTEIN PHOSPHATASE 1 INHIBITOR POTENTIATED BY PROTEIN KINASE C"/>
    <property type="match status" value="1"/>
</dbReference>
<dbReference type="Pfam" id="PF05361">
    <property type="entry name" value="PP1_inhibitor"/>
    <property type="match status" value="1"/>
</dbReference>
<dbReference type="Gene3D" id="1.10.150.220">
    <property type="entry name" value="CPI-17"/>
    <property type="match status" value="1"/>
</dbReference>
<organism evidence="4 5">
    <name type="scientific">Dictyocaulus viviparus</name>
    <name type="common">Bovine lungworm</name>
    <dbReference type="NCBI Taxonomy" id="29172"/>
    <lineage>
        <taxon>Eukaryota</taxon>
        <taxon>Metazoa</taxon>
        <taxon>Ecdysozoa</taxon>
        <taxon>Nematoda</taxon>
        <taxon>Chromadorea</taxon>
        <taxon>Rhabditida</taxon>
        <taxon>Rhabditina</taxon>
        <taxon>Rhabditomorpha</taxon>
        <taxon>Strongyloidea</taxon>
        <taxon>Metastrongylidae</taxon>
        <taxon>Dictyocaulus</taxon>
    </lineage>
</organism>
<dbReference type="OrthoDB" id="8193882at2759"/>
<reference evidence="5" key="2">
    <citation type="journal article" date="2016" name="Sci. Rep.">
        <title>Dictyocaulus viviparus genome, variome and transcriptome elucidate lungworm biology and support future intervention.</title>
        <authorList>
            <person name="McNulty S.N."/>
            <person name="Strube C."/>
            <person name="Rosa B.A."/>
            <person name="Martin J.C."/>
            <person name="Tyagi R."/>
            <person name="Choi Y.J."/>
            <person name="Wang Q."/>
            <person name="Hallsworth Pepin K."/>
            <person name="Zhang X."/>
            <person name="Ozersky P."/>
            <person name="Wilson R.K."/>
            <person name="Sternberg P.W."/>
            <person name="Gasser R.B."/>
            <person name="Mitreva M."/>
        </authorList>
    </citation>
    <scope>NUCLEOTIDE SEQUENCE [LARGE SCALE GENOMIC DNA]</scope>
    <source>
        <strain evidence="5">HannoverDv2000</strain>
    </source>
</reference>
<reference evidence="4 5" key="1">
    <citation type="submission" date="2013-11" db="EMBL/GenBank/DDBJ databases">
        <title>Draft genome of the bovine lungworm Dictyocaulus viviparus.</title>
        <authorList>
            <person name="Mitreva M."/>
        </authorList>
    </citation>
    <scope>NUCLEOTIDE SEQUENCE [LARGE SCALE GENOMIC DNA]</scope>
    <source>
        <strain evidence="4 5">HannoverDv2000</strain>
    </source>
</reference>
<dbReference type="InterPro" id="IPR008025">
    <property type="entry name" value="CPI-17"/>
</dbReference>
<dbReference type="InterPro" id="IPR036658">
    <property type="entry name" value="CPI-17_sf"/>
</dbReference>
<dbReference type="STRING" id="29172.A0A0D8XE03"/>
<gene>
    <name evidence="4" type="ORF">DICVIV_11142</name>
</gene>
<evidence type="ECO:0000256" key="3">
    <source>
        <dbReference type="ARBA" id="ARBA00023272"/>
    </source>
</evidence>
<dbReference type="PANTHER" id="PTHR16188:SF14">
    <property type="entry name" value="GEO07393P1"/>
    <property type="match status" value="1"/>
</dbReference>
<evidence type="ECO:0000256" key="1">
    <source>
        <dbReference type="ARBA" id="ARBA00005483"/>
    </source>
</evidence>
<sequence>MVFQEERSRVLTMKYGKQQMMSIRKRVKVEKWIDVEITKLFNGIEENGVDIDMDALLDLDTVAAKRKFVFDHLQKNHCPASMDMITMFLDEMIDQLKAL</sequence>
<comment type="similarity">
    <text evidence="1">Belongs to the PP1 inhibitor family.</text>
</comment>
<dbReference type="AlphaFoldDB" id="A0A0D8XE03"/>
<dbReference type="EMBL" id="KN716616">
    <property type="protein sequence ID" value="KJH42865.1"/>
    <property type="molecule type" value="Genomic_DNA"/>
</dbReference>
<evidence type="ECO:0000313" key="5">
    <source>
        <dbReference type="Proteomes" id="UP000053766"/>
    </source>
</evidence>
<keyword evidence="5" id="KW-1185">Reference proteome</keyword>
<dbReference type="GO" id="GO:0004865">
    <property type="term" value="F:protein serine/threonine phosphatase inhibitor activity"/>
    <property type="evidence" value="ECO:0007669"/>
    <property type="project" value="TreeGrafter"/>
</dbReference>
<keyword evidence="2" id="KW-0597">Phosphoprotein</keyword>
<dbReference type="SUPFAM" id="SSF81790">
    <property type="entry name" value="Myosin phosphatase inhibitor 17kDa protein, CPI-17"/>
    <property type="match status" value="1"/>
</dbReference>
<keyword evidence="3" id="KW-0650">Protein phosphatase inhibitor</keyword>
<proteinExistence type="inferred from homology"/>
<dbReference type="Proteomes" id="UP000053766">
    <property type="component" value="Unassembled WGS sequence"/>
</dbReference>
<accession>A0A0D8XE03</accession>
<protein>
    <submittedName>
        <fullName evidence="4">Uncharacterized protein</fullName>
    </submittedName>
</protein>
<dbReference type="GO" id="GO:0005737">
    <property type="term" value="C:cytoplasm"/>
    <property type="evidence" value="ECO:0007669"/>
    <property type="project" value="InterPro"/>
</dbReference>
<evidence type="ECO:0000256" key="2">
    <source>
        <dbReference type="ARBA" id="ARBA00022553"/>
    </source>
</evidence>